<proteinExistence type="predicted"/>
<dbReference type="EMBL" id="UINC01002473">
    <property type="protein sequence ID" value="SUZ97065.1"/>
    <property type="molecule type" value="Genomic_DNA"/>
</dbReference>
<accession>A0A381RYX5</accession>
<sequence length="67" mass="7170">MVKGLKKYPATSYSPTLVSRAVPSAQWGLTAEFGMGSGVSPTLLSPENFGNWAKNIIKNDNLVKPFG</sequence>
<protein>
    <submittedName>
        <fullName evidence="1">Uncharacterized protein</fullName>
    </submittedName>
</protein>
<reference evidence="1" key="1">
    <citation type="submission" date="2018-05" db="EMBL/GenBank/DDBJ databases">
        <authorList>
            <person name="Lanie J.A."/>
            <person name="Ng W.-L."/>
            <person name="Kazmierczak K.M."/>
            <person name="Andrzejewski T.M."/>
            <person name="Davidsen T.M."/>
            <person name="Wayne K.J."/>
            <person name="Tettelin H."/>
            <person name="Glass J.I."/>
            <person name="Rusch D."/>
            <person name="Podicherti R."/>
            <person name="Tsui H.-C.T."/>
            <person name="Winkler M.E."/>
        </authorList>
    </citation>
    <scope>NUCLEOTIDE SEQUENCE</scope>
</reference>
<organism evidence="1">
    <name type="scientific">marine metagenome</name>
    <dbReference type="NCBI Taxonomy" id="408172"/>
    <lineage>
        <taxon>unclassified sequences</taxon>
        <taxon>metagenomes</taxon>
        <taxon>ecological metagenomes</taxon>
    </lineage>
</organism>
<dbReference type="AlphaFoldDB" id="A0A381RYX5"/>
<name>A0A381RYX5_9ZZZZ</name>
<gene>
    <name evidence="1" type="ORF">METZ01_LOCUS49919</name>
</gene>
<evidence type="ECO:0000313" key="1">
    <source>
        <dbReference type="EMBL" id="SUZ97065.1"/>
    </source>
</evidence>